<evidence type="ECO:0000313" key="3">
    <source>
        <dbReference type="Proteomes" id="UP001234989"/>
    </source>
</evidence>
<evidence type="ECO:0000256" key="1">
    <source>
        <dbReference type="SAM" id="MobiDB-lite"/>
    </source>
</evidence>
<dbReference type="EMBL" id="CP133617">
    <property type="protein sequence ID" value="WMV32153.1"/>
    <property type="molecule type" value="Genomic_DNA"/>
</dbReference>
<feature type="compositionally biased region" description="Basic and acidic residues" evidence="1">
    <location>
        <begin position="154"/>
        <end position="174"/>
    </location>
</feature>
<evidence type="ECO:0000313" key="2">
    <source>
        <dbReference type="EMBL" id="WMV32153.1"/>
    </source>
</evidence>
<feature type="non-terminal residue" evidence="2">
    <location>
        <position position="1"/>
    </location>
</feature>
<organism evidence="2 3">
    <name type="scientific">Solanum verrucosum</name>
    <dbReference type="NCBI Taxonomy" id="315347"/>
    <lineage>
        <taxon>Eukaryota</taxon>
        <taxon>Viridiplantae</taxon>
        <taxon>Streptophyta</taxon>
        <taxon>Embryophyta</taxon>
        <taxon>Tracheophyta</taxon>
        <taxon>Spermatophyta</taxon>
        <taxon>Magnoliopsida</taxon>
        <taxon>eudicotyledons</taxon>
        <taxon>Gunneridae</taxon>
        <taxon>Pentapetalae</taxon>
        <taxon>asterids</taxon>
        <taxon>lamiids</taxon>
        <taxon>Solanales</taxon>
        <taxon>Solanaceae</taxon>
        <taxon>Solanoideae</taxon>
        <taxon>Solaneae</taxon>
        <taxon>Solanum</taxon>
    </lineage>
</organism>
<dbReference type="Proteomes" id="UP001234989">
    <property type="component" value="Chromosome 6"/>
</dbReference>
<evidence type="ECO:0008006" key="4">
    <source>
        <dbReference type="Google" id="ProtNLM"/>
    </source>
</evidence>
<dbReference type="AlphaFoldDB" id="A0AAF0TZE9"/>
<proteinExistence type="predicted"/>
<accession>A0AAF0TZE9</accession>
<reference evidence="2" key="1">
    <citation type="submission" date="2023-08" db="EMBL/GenBank/DDBJ databases">
        <title>A de novo genome assembly of Solanum verrucosum Schlechtendal, a Mexican diploid species geographically isolated from the other diploid A-genome species in potato relatives.</title>
        <authorList>
            <person name="Hosaka K."/>
        </authorList>
    </citation>
    <scope>NUCLEOTIDE SEQUENCE</scope>
    <source>
        <tissue evidence="2">Young leaves</tissue>
    </source>
</reference>
<protein>
    <recommendedName>
        <fullName evidence="4">Aminotransferase-like plant mobile domain-containing protein</fullName>
    </recommendedName>
</protein>
<gene>
    <name evidence="2" type="ORF">MTR67_025538</name>
</gene>
<keyword evidence="3" id="KW-1185">Reference proteome</keyword>
<name>A0AAF0TZE9_SOLVR</name>
<sequence length="276" mass="31480">KVALTTFILSHLYRGSRSLVTRGFGPAGGPFWILQLWLQSYFPQYRPLPYDKQNYTTLGIALDQGKLKQNSFRECFKFFYSCSSISPSQFTPYSPGWLKLPVHIPSSKLALDDIWSSFLIPRDLQYGLAIGNSSVGKAGVEYYSPNQFAREEAIKKRRNKDSISRQGQEKDKRPSKNANRELILPNIKHYVGVPGSSHSSVNHHEKSVANEATLPIYAESPDLSVEKARNLEELRGNLPSLLANFQDAKKQKDEYSQIFRRQRIRRTSITKRVPGR</sequence>
<feature type="region of interest" description="Disordered" evidence="1">
    <location>
        <begin position="154"/>
        <end position="179"/>
    </location>
</feature>